<feature type="region of interest" description="Disordered" evidence="1">
    <location>
        <begin position="1"/>
        <end position="62"/>
    </location>
</feature>
<evidence type="ECO:0000256" key="1">
    <source>
        <dbReference type="SAM" id="MobiDB-lite"/>
    </source>
</evidence>
<reference evidence="3" key="1">
    <citation type="journal article" date="2019" name="Int. J. Syst. Evol. Microbiol.">
        <title>The Global Catalogue of Microorganisms (GCM) 10K type strain sequencing project: providing services to taxonomists for standard genome sequencing and annotation.</title>
        <authorList>
            <consortium name="The Broad Institute Genomics Platform"/>
            <consortium name="The Broad Institute Genome Sequencing Center for Infectious Disease"/>
            <person name="Wu L."/>
            <person name="Ma J."/>
        </authorList>
    </citation>
    <scope>NUCLEOTIDE SEQUENCE [LARGE SCALE GENOMIC DNA]</scope>
    <source>
        <strain evidence="3">JCM 14560</strain>
    </source>
</reference>
<keyword evidence="3" id="KW-1185">Reference proteome</keyword>
<protein>
    <submittedName>
        <fullName evidence="2">Uncharacterized protein</fullName>
    </submittedName>
</protein>
<gene>
    <name evidence="2" type="ORF">GCM10009760_38790</name>
</gene>
<sequence>MPVVPEEPEIHEPVSPVPAKPPVAGAVLPGPRPAPPRAARPGPPARAAQPPKPGPSPRRAGPAVQLVAASVQGAVEQADEAVDRLLESGRRPADILVLTAGEPHPWQQHELSFGEARYWAQLTEGDDVFYAAAARPDGSTTHPLGRAVVVLVVNDSAPARVERALRTALGLAGALLVVCGRPDVVTPLLPAGSRPTPA</sequence>
<comment type="caution">
    <text evidence="2">The sequence shown here is derived from an EMBL/GenBank/DDBJ whole genome shotgun (WGS) entry which is preliminary data.</text>
</comment>
<feature type="compositionally biased region" description="Pro residues" evidence="1">
    <location>
        <begin position="30"/>
        <end position="56"/>
    </location>
</feature>
<name>A0ABP5LNU7_9ACTN</name>
<proteinExistence type="predicted"/>
<dbReference type="EMBL" id="BAAANT010000022">
    <property type="protein sequence ID" value="GAA2147668.1"/>
    <property type="molecule type" value="Genomic_DNA"/>
</dbReference>
<evidence type="ECO:0000313" key="2">
    <source>
        <dbReference type="EMBL" id="GAA2147668.1"/>
    </source>
</evidence>
<accession>A0ABP5LNU7</accession>
<dbReference type="Proteomes" id="UP001422759">
    <property type="component" value="Unassembled WGS sequence"/>
</dbReference>
<organism evidence="2 3">
    <name type="scientific">Kitasatospora kazusensis</name>
    <dbReference type="NCBI Taxonomy" id="407974"/>
    <lineage>
        <taxon>Bacteria</taxon>
        <taxon>Bacillati</taxon>
        <taxon>Actinomycetota</taxon>
        <taxon>Actinomycetes</taxon>
        <taxon>Kitasatosporales</taxon>
        <taxon>Streptomycetaceae</taxon>
        <taxon>Kitasatospora</taxon>
    </lineage>
</organism>
<evidence type="ECO:0000313" key="3">
    <source>
        <dbReference type="Proteomes" id="UP001422759"/>
    </source>
</evidence>